<comment type="similarity">
    <text evidence="10">Belongs to the MnmG family. TrmFO subfamily.</text>
</comment>
<evidence type="ECO:0000313" key="13">
    <source>
        <dbReference type="Proteomes" id="UP000648239"/>
    </source>
</evidence>
<keyword evidence="8 10" id="KW-0521">NADP</keyword>
<proteinExistence type="inferred from homology"/>
<dbReference type="HAMAP" id="MF_01037">
    <property type="entry name" value="TrmFO"/>
    <property type="match status" value="1"/>
</dbReference>
<gene>
    <name evidence="10 12" type="primary">trmFO</name>
    <name evidence="12" type="ORF">IFK94_13625</name>
</gene>
<keyword evidence="6 10" id="KW-0819">tRNA processing</keyword>
<evidence type="ECO:0000256" key="6">
    <source>
        <dbReference type="ARBA" id="ARBA00022694"/>
    </source>
</evidence>
<evidence type="ECO:0000256" key="4">
    <source>
        <dbReference type="ARBA" id="ARBA00022630"/>
    </source>
</evidence>
<dbReference type="InterPro" id="IPR036188">
    <property type="entry name" value="FAD/NAD-bd_sf"/>
</dbReference>
<comment type="cofactor">
    <cofactor evidence="1 10">
        <name>FAD</name>
        <dbReference type="ChEBI" id="CHEBI:57692"/>
    </cofactor>
</comment>
<feature type="binding site" evidence="10">
    <location>
        <begin position="10"/>
        <end position="15"/>
    </location>
    <ligand>
        <name>FAD</name>
        <dbReference type="ChEBI" id="CHEBI:57692"/>
    </ligand>
</feature>
<feature type="domain" description="MnmG N-terminal" evidence="11">
    <location>
        <begin position="6"/>
        <end position="368"/>
    </location>
</feature>
<dbReference type="InterPro" id="IPR004417">
    <property type="entry name" value="TrmFO"/>
</dbReference>
<dbReference type="Proteomes" id="UP000648239">
    <property type="component" value="Unassembled WGS sequence"/>
</dbReference>
<dbReference type="PANTHER" id="PTHR11806:SF2">
    <property type="entry name" value="METHYLENETETRAHYDROFOLATE--TRNA-(URACIL-5-)-METHYLTRANSFERASE TRMFO"/>
    <property type="match status" value="1"/>
</dbReference>
<dbReference type="AlphaFoldDB" id="A0A8J6XVA3"/>
<dbReference type="EC" id="2.1.1.74" evidence="10"/>
<dbReference type="GO" id="GO:0047151">
    <property type="term" value="F:tRNA (uracil(54)-C5)-methyltransferase activity, 5,10-methylenetetrahydrofolate-dependent"/>
    <property type="evidence" value="ECO:0007669"/>
    <property type="project" value="UniProtKB-UniRule"/>
</dbReference>
<sequence>MKENTITVIGGGLAGSEAAWQAATRGATVRLYEMRPASGTPVHRTGNLAELVCSNSFKSLDPLNAHGLLKTEMDRFGSLILNCARETRVPAGAALAVDRDTFPETVTRELEAHPNITVIREEVQEIPDDGIVILAVGPLVSAAMAEAIARFTGQDHLYFYDAIAPVIETDSINREIVFAASRYDKGDGKDYLNCPMNSEEYDRFLLALLAGEKAELHDVDKTPFFEGCLPIEVMASRGRDTIRFGMMKPVGLTDPRTGRWPHAVVQLRQDNIAAEHYSMVGFQTRLKWPAQKEVFRLIPGLEKASFVRLGQIHRNCYINSPTVLLPTLQARSRATLLFAGQISGVEGYTESTAGGLVAGINAARIAAGLTPVVLPEETMIGSLLRYITSADPKGYQPTNSAFGLLPPAPAGVRKKADRKRARSERALKALDGWLAETGP</sequence>
<evidence type="ECO:0000256" key="8">
    <source>
        <dbReference type="ARBA" id="ARBA00022857"/>
    </source>
</evidence>
<comment type="catalytic activity">
    <reaction evidence="10">
        <text>uridine(54) in tRNA + (6R)-5,10-methylene-5,6,7,8-tetrahydrofolate + NADPH + H(+) = 5-methyluridine(54) in tRNA + (6S)-5,6,7,8-tetrahydrofolate + NADP(+)</text>
        <dbReference type="Rhea" id="RHEA:62372"/>
        <dbReference type="Rhea" id="RHEA-COMP:10167"/>
        <dbReference type="Rhea" id="RHEA-COMP:10193"/>
        <dbReference type="ChEBI" id="CHEBI:15378"/>
        <dbReference type="ChEBI" id="CHEBI:15636"/>
        <dbReference type="ChEBI" id="CHEBI:57453"/>
        <dbReference type="ChEBI" id="CHEBI:57783"/>
        <dbReference type="ChEBI" id="CHEBI:58349"/>
        <dbReference type="ChEBI" id="CHEBI:65315"/>
        <dbReference type="ChEBI" id="CHEBI:74447"/>
        <dbReference type="EC" id="2.1.1.74"/>
    </reaction>
</comment>
<keyword evidence="5 10" id="KW-0808">Transferase</keyword>
<name>A0A8J6XVA3_9BACT</name>
<evidence type="ECO:0000256" key="7">
    <source>
        <dbReference type="ARBA" id="ARBA00022827"/>
    </source>
</evidence>
<dbReference type="NCBIfam" id="TIGR00137">
    <property type="entry name" value="gid_trmFO"/>
    <property type="match status" value="1"/>
</dbReference>
<evidence type="ECO:0000313" key="12">
    <source>
        <dbReference type="EMBL" id="MBD3869157.1"/>
    </source>
</evidence>
<keyword evidence="3 10" id="KW-0489">Methyltransferase</keyword>
<keyword evidence="7 10" id="KW-0274">FAD</keyword>
<dbReference type="EMBL" id="JACXWD010000062">
    <property type="protein sequence ID" value="MBD3869157.1"/>
    <property type="molecule type" value="Genomic_DNA"/>
</dbReference>
<dbReference type="GO" id="GO:0050660">
    <property type="term" value="F:flavin adenine dinucleotide binding"/>
    <property type="evidence" value="ECO:0007669"/>
    <property type="project" value="UniProtKB-UniRule"/>
</dbReference>
<dbReference type="Pfam" id="PF01134">
    <property type="entry name" value="GIDA"/>
    <property type="match status" value="1"/>
</dbReference>
<dbReference type="GO" id="GO:0002098">
    <property type="term" value="P:tRNA wobble uridine modification"/>
    <property type="evidence" value="ECO:0007669"/>
    <property type="project" value="TreeGrafter"/>
</dbReference>
<accession>A0A8J6XVA3</accession>
<evidence type="ECO:0000256" key="2">
    <source>
        <dbReference type="ARBA" id="ARBA00022490"/>
    </source>
</evidence>
<evidence type="ECO:0000256" key="10">
    <source>
        <dbReference type="HAMAP-Rule" id="MF_01037"/>
    </source>
</evidence>
<dbReference type="SUPFAM" id="SSF51905">
    <property type="entry name" value="FAD/NAD(P)-binding domain"/>
    <property type="match status" value="1"/>
</dbReference>
<evidence type="ECO:0000256" key="5">
    <source>
        <dbReference type="ARBA" id="ARBA00022679"/>
    </source>
</evidence>
<dbReference type="InterPro" id="IPR002218">
    <property type="entry name" value="MnmG-rel"/>
</dbReference>
<keyword evidence="4 10" id="KW-0285">Flavoprotein</keyword>
<dbReference type="InterPro" id="IPR040131">
    <property type="entry name" value="MnmG_N"/>
</dbReference>
<organism evidence="12 13">
    <name type="scientific">Candidatus Polarisedimenticola svalbardensis</name>
    <dbReference type="NCBI Taxonomy" id="2886004"/>
    <lineage>
        <taxon>Bacteria</taxon>
        <taxon>Pseudomonadati</taxon>
        <taxon>Acidobacteriota</taxon>
        <taxon>Candidatus Polarisedimenticolia</taxon>
        <taxon>Candidatus Polarisedimenticolales</taxon>
        <taxon>Candidatus Polarisedimenticolaceae</taxon>
        <taxon>Candidatus Polarisedimenticola</taxon>
    </lineage>
</organism>
<dbReference type="NCBIfam" id="NF003739">
    <property type="entry name" value="PRK05335.1"/>
    <property type="match status" value="1"/>
</dbReference>
<comment type="function">
    <text evidence="10">Catalyzes the folate-dependent formation of 5-methyl-uridine at position 54 (M-5-U54) in all tRNAs.</text>
</comment>
<evidence type="ECO:0000256" key="9">
    <source>
        <dbReference type="ARBA" id="ARBA00023027"/>
    </source>
</evidence>
<keyword evidence="9 10" id="KW-0520">NAD</keyword>
<comment type="caution">
    <text evidence="12">The sequence shown here is derived from an EMBL/GenBank/DDBJ whole genome shotgun (WGS) entry which is preliminary data.</text>
</comment>
<comment type="catalytic activity">
    <reaction evidence="10">
        <text>uridine(54) in tRNA + (6R)-5,10-methylene-5,6,7,8-tetrahydrofolate + NADH + H(+) = 5-methyluridine(54) in tRNA + (6S)-5,6,7,8-tetrahydrofolate + NAD(+)</text>
        <dbReference type="Rhea" id="RHEA:16873"/>
        <dbReference type="Rhea" id="RHEA-COMP:10167"/>
        <dbReference type="Rhea" id="RHEA-COMP:10193"/>
        <dbReference type="ChEBI" id="CHEBI:15378"/>
        <dbReference type="ChEBI" id="CHEBI:15636"/>
        <dbReference type="ChEBI" id="CHEBI:57453"/>
        <dbReference type="ChEBI" id="CHEBI:57540"/>
        <dbReference type="ChEBI" id="CHEBI:57945"/>
        <dbReference type="ChEBI" id="CHEBI:65315"/>
        <dbReference type="ChEBI" id="CHEBI:74447"/>
        <dbReference type="EC" id="2.1.1.74"/>
    </reaction>
</comment>
<evidence type="ECO:0000259" key="11">
    <source>
        <dbReference type="Pfam" id="PF01134"/>
    </source>
</evidence>
<keyword evidence="2 10" id="KW-0963">Cytoplasm</keyword>
<dbReference type="GO" id="GO:0005829">
    <property type="term" value="C:cytosol"/>
    <property type="evidence" value="ECO:0007669"/>
    <property type="project" value="TreeGrafter"/>
</dbReference>
<dbReference type="Gene3D" id="3.50.50.60">
    <property type="entry name" value="FAD/NAD(P)-binding domain"/>
    <property type="match status" value="2"/>
</dbReference>
<comment type="subcellular location">
    <subcellularLocation>
        <location evidence="10">Cytoplasm</location>
    </subcellularLocation>
</comment>
<dbReference type="GO" id="GO:0030488">
    <property type="term" value="P:tRNA methylation"/>
    <property type="evidence" value="ECO:0007669"/>
    <property type="project" value="TreeGrafter"/>
</dbReference>
<evidence type="ECO:0000256" key="1">
    <source>
        <dbReference type="ARBA" id="ARBA00001974"/>
    </source>
</evidence>
<reference evidence="12 13" key="1">
    <citation type="submission" date="2020-08" db="EMBL/GenBank/DDBJ databases">
        <title>Acidobacteriota in marine sediments use diverse sulfur dissimilation pathways.</title>
        <authorList>
            <person name="Wasmund K."/>
        </authorList>
    </citation>
    <scope>NUCLEOTIDE SEQUENCE [LARGE SCALE GENOMIC DNA]</scope>
    <source>
        <strain evidence="12">MAG AM4</strain>
    </source>
</reference>
<dbReference type="PANTHER" id="PTHR11806">
    <property type="entry name" value="GLUCOSE INHIBITED DIVISION PROTEIN A"/>
    <property type="match status" value="1"/>
</dbReference>
<protein>
    <recommendedName>
        <fullName evidence="10">Methylenetetrahydrofolate--tRNA-(uracil-5-)-methyltransferase TrmFO</fullName>
        <ecNumber evidence="10">2.1.1.74</ecNumber>
    </recommendedName>
    <alternativeName>
        <fullName evidence="10">Folate-dependent tRNA (uracil-5-)-methyltransferase</fullName>
    </alternativeName>
    <alternativeName>
        <fullName evidence="10">Folate-dependent tRNA(M-5-U54)-methyltransferase</fullName>
    </alternativeName>
</protein>
<evidence type="ECO:0000256" key="3">
    <source>
        <dbReference type="ARBA" id="ARBA00022603"/>
    </source>
</evidence>